<organism evidence="7 8">
    <name type="scientific">Mycolicibacterium hodleri</name>
    <dbReference type="NCBI Taxonomy" id="49897"/>
    <lineage>
        <taxon>Bacteria</taxon>
        <taxon>Bacillati</taxon>
        <taxon>Actinomycetota</taxon>
        <taxon>Actinomycetes</taxon>
        <taxon>Mycobacteriales</taxon>
        <taxon>Mycobacteriaceae</taxon>
        <taxon>Mycolicibacterium</taxon>
    </lineage>
</organism>
<keyword evidence="8" id="KW-1185">Reference proteome</keyword>
<evidence type="ECO:0000256" key="1">
    <source>
        <dbReference type="ARBA" id="ARBA00004127"/>
    </source>
</evidence>
<dbReference type="InterPro" id="IPR010652">
    <property type="entry name" value="DUF1232"/>
</dbReference>
<evidence type="ECO:0000256" key="4">
    <source>
        <dbReference type="ARBA" id="ARBA00023136"/>
    </source>
</evidence>
<evidence type="ECO:0000256" key="2">
    <source>
        <dbReference type="ARBA" id="ARBA00022692"/>
    </source>
</evidence>
<keyword evidence="4 5" id="KW-0472">Membrane</keyword>
<gene>
    <name evidence="7" type="ORF">EAH80_18290</name>
</gene>
<comment type="caution">
    <text evidence="7">The sequence shown here is derived from an EMBL/GenBank/DDBJ whole genome shotgun (WGS) entry which is preliminary data.</text>
</comment>
<comment type="subcellular location">
    <subcellularLocation>
        <location evidence="1">Endomembrane system</location>
        <topology evidence="1">Multi-pass membrane protein</topology>
    </subcellularLocation>
</comment>
<reference evidence="7 8" key="1">
    <citation type="journal article" date="2019" name="Environ. Microbiol.">
        <title>Species interactions and distinct microbial communities in high Arctic permafrost affected cryosols are associated with the CH4 and CO2 gas fluxes.</title>
        <authorList>
            <person name="Altshuler I."/>
            <person name="Hamel J."/>
            <person name="Turney S."/>
            <person name="Magnuson E."/>
            <person name="Levesque R."/>
            <person name="Greer C."/>
            <person name="Whyte L.G."/>
        </authorList>
    </citation>
    <scope>NUCLEOTIDE SEQUENCE [LARGE SCALE GENOMIC DNA]</scope>
    <source>
        <strain evidence="7 8">S5.20</strain>
    </source>
</reference>
<evidence type="ECO:0000313" key="7">
    <source>
        <dbReference type="EMBL" id="TPG32751.1"/>
    </source>
</evidence>
<dbReference type="AlphaFoldDB" id="A0A502E8I6"/>
<feature type="domain" description="DUF1232" evidence="6">
    <location>
        <begin position="65"/>
        <end position="99"/>
    </location>
</feature>
<dbReference type="GO" id="GO:0012505">
    <property type="term" value="C:endomembrane system"/>
    <property type="evidence" value="ECO:0007669"/>
    <property type="project" value="UniProtKB-SubCell"/>
</dbReference>
<dbReference type="Proteomes" id="UP000320095">
    <property type="component" value="Unassembled WGS sequence"/>
</dbReference>
<feature type="transmembrane region" description="Helical" evidence="5">
    <location>
        <begin position="6"/>
        <end position="28"/>
    </location>
</feature>
<evidence type="ECO:0000256" key="3">
    <source>
        <dbReference type="ARBA" id="ARBA00022989"/>
    </source>
</evidence>
<name>A0A502E8I6_9MYCO</name>
<dbReference type="OrthoDB" id="9804184at2"/>
<evidence type="ECO:0000313" key="8">
    <source>
        <dbReference type="Proteomes" id="UP000320095"/>
    </source>
</evidence>
<dbReference type="EMBL" id="RCZG01000007">
    <property type="protein sequence ID" value="TPG32751.1"/>
    <property type="molecule type" value="Genomic_DNA"/>
</dbReference>
<dbReference type="RefSeq" id="WP_140693859.1">
    <property type="nucleotide sequence ID" value="NZ_RCZG01000007.1"/>
</dbReference>
<sequence>MGLHWWSIPLGIISGSIVLWVALVAALWSAKPDDVGLRDVARLLPDLLRLLKRLATDPSAPRGVRIRVGLLLVYLALPIDLIPDFIPVIGYADDAVIVAIVLRSIARVAGSGKLAEHWPGSPEGLDALMRLCRLGERPGR</sequence>
<accession>A0A502E8I6</accession>
<proteinExistence type="predicted"/>
<dbReference type="Pfam" id="PF06803">
    <property type="entry name" value="DUF1232"/>
    <property type="match status" value="1"/>
</dbReference>
<protein>
    <submittedName>
        <fullName evidence="7">DUF1232 domain-containing protein</fullName>
    </submittedName>
</protein>
<evidence type="ECO:0000256" key="5">
    <source>
        <dbReference type="SAM" id="Phobius"/>
    </source>
</evidence>
<evidence type="ECO:0000259" key="6">
    <source>
        <dbReference type="Pfam" id="PF06803"/>
    </source>
</evidence>
<keyword evidence="2 5" id="KW-0812">Transmembrane</keyword>
<keyword evidence="3 5" id="KW-1133">Transmembrane helix</keyword>